<dbReference type="STRING" id="39480.EUAN_08380"/>
<gene>
    <name evidence="1" type="ORF">EUAN_08380</name>
</gene>
<keyword evidence="2" id="KW-1185">Reference proteome</keyword>
<proteinExistence type="predicted"/>
<evidence type="ECO:0000313" key="1">
    <source>
        <dbReference type="EMBL" id="OHW63054.1"/>
    </source>
</evidence>
<sequence length="46" mass="5067">MKSYMIVCYAILVKSGKWVLEPVEGDSKPTVPTEYTIAVAEYLATA</sequence>
<reference evidence="1 2" key="1">
    <citation type="submission" date="2016-09" db="EMBL/GenBank/DDBJ databases">
        <title>Genome sequence of Eubacterium angustum.</title>
        <authorList>
            <person name="Poehlein A."/>
            <person name="Daniel R."/>
        </authorList>
    </citation>
    <scope>NUCLEOTIDE SEQUENCE [LARGE SCALE GENOMIC DNA]</scope>
    <source>
        <strain evidence="1 2">DSM 1989</strain>
    </source>
</reference>
<dbReference type="EMBL" id="MKIE01000002">
    <property type="protein sequence ID" value="OHW63054.1"/>
    <property type="molecule type" value="Genomic_DNA"/>
</dbReference>
<comment type="caution">
    <text evidence="1">The sequence shown here is derived from an EMBL/GenBank/DDBJ whole genome shotgun (WGS) entry which is preliminary data.</text>
</comment>
<dbReference type="AlphaFoldDB" id="A0A1S1V970"/>
<dbReference type="Proteomes" id="UP000180254">
    <property type="component" value="Unassembled WGS sequence"/>
</dbReference>
<organism evidence="1 2">
    <name type="scientific">Andreesenia angusta</name>
    <dbReference type="NCBI Taxonomy" id="39480"/>
    <lineage>
        <taxon>Bacteria</taxon>
        <taxon>Bacillati</taxon>
        <taxon>Bacillota</taxon>
        <taxon>Tissierellia</taxon>
        <taxon>Tissierellales</taxon>
        <taxon>Gottschalkiaceae</taxon>
        <taxon>Andreesenia</taxon>
    </lineage>
</organism>
<dbReference type="RefSeq" id="WP_169817317.1">
    <property type="nucleotide sequence ID" value="NZ_MKIE01000002.1"/>
</dbReference>
<name>A0A1S1V970_9FIRM</name>
<protein>
    <submittedName>
        <fullName evidence="1">Uncharacterized protein</fullName>
    </submittedName>
</protein>
<dbReference type="NCBIfam" id="NF040910">
    <property type="entry name" value="CD1375_fam"/>
    <property type="match status" value="1"/>
</dbReference>
<dbReference type="InterPro" id="IPR047907">
    <property type="entry name" value="CD1375-like"/>
</dbReference>
<evidence type="ECO:0000313" key="2">
    <source>
        <dbReference type="Proteomes" id="UP000180254"/>
    </source>
</evidence>
<accession>A0A1S1V970</accession>